<dbReference type="EMBL" id="RZNH01000009">
    <property type="protein sequence ID" value="NOU59708.1"/>
    <property type="molecule type" value="Genomic_DNA"/>
</dbReference>
<evidence type="ECO:0000256" key="1">
    <source>
        <dbReference type="SAM" id="Coils"/>
    </source>
</evidence>
<sequence>MIKNQLPYTSTFLLSWEFFELIICENPRKYFKLESNQYPINIFKEDYNSQVIEESLFYDTGIRDNSSGSNHTKKVPVTFFDAPFKMFLSPFQEQSSSELFFSSSNKEQQLLKTRRNEKIAITRLVKLWSNNLRSNSEHFITEFKAIGYAGTDIQIEPRPNFLPSELQRKEISTLTTRYQQTIKTDFFEVTGLGLSSDLIFKNNIHSIPYSLSKWEQFIHFGRTNFTNIESLGFDANTGIKLIINEIDSREFKRGKSYVRRRFYVQFLENEVTIKNNELFKIPFQRIIPIEHGSFFKPVYHSEIGNEGIIVLNEGPNSAYPSDLLKFKYRGIDHLGVSKEFEMDMIIIPERLNKITSGVYVHKNGWEGNTEYQEGTYVRLHHAAQITEDSSYSVKSESFHTYGARAIQVINEFRARNEKHHRIEIKEKLAFAASGNVNEDSINLETKGILLYTYFDNSFSSNNNVRAFNPRLAYVKAKIPNLVGIESSPQTYNLMYAESYMNHGFSEIKNASKVFMKSLKRNFNAGLDIDYGDYIKSMRPQQQSIVGIFSQNNRNSGAVINPDFPIEGLSISTYGLLSKESYNDKIKRNGVTGGHRFNPADFLGKDAELIGGIKLINLLEQFLEDPDHPKIKVTVDKIKDFKAVLKDFNEIYNIWKKEVREAQKLISSLPLELDNIKREIENEIRSQILTSIERYLEKLKLKTRIESNLKLKVDDLQIKELFEFEREIQNNLIQSIIKEIQIDDYIDVELINQIQELSKILISRDVESYIEKKNVVSQLILKFIKKQPFYGQIQKNKEQIFKMLYLDFFEKVLVTNSSDSFTAKVNLEPVKDILLELKPRIEKKYEGRYLQLLESVDETIIKTEKHWEKANVQVTDELQNLKEQIGDLTLLKTIEIAQTFDQVNDQYLQTVNALKGTLSSYASVMKEIGINQEIIDKIIKEQEAFFDAKLQGLTKNLKARALSLKKRFKDEAAPYIERYNDLENDVLVDIETYKQRFQFIFEDYKGRIEELLKKIDARRQGLQGNYDQKLAKLKEAENTFNDSVYAIQNAIDGEVEQLLEKLNNSIRGTEEYEELKKAIDTYKELKYLVNAPFKQDITYTFSTHKLRNFDGGLVKFIARNNPNSSIEIDFKSSIYFNITSPSVIEKQETTLSNTIRSFGLNILGLITVDFDEISFSKSRNGIEALNIKIRDIQFDGDFRFISFFEEGLKSINKSNMILNVNSNGVSVGFQYPLGPIAFGYLNLSNLHFNILFTMPFMANAPMQIEMGINNPKNKFLAIVNGYPGAGYFIMNMNPKEGITHVVFLIEFESNETFDLGLAYGSTSLLGGIYFQKNYSEVELKAYILCHGNFRVLGLFNSSITFNVLLRYAGNDLSGSCVVRVKHSFSSWFEVEAEVYMSHTIKGKGKKNLMGTAVCLDNLTSIKANLLSESEILELFEDRIVDSNLTSRINYKKGETLYLIYRIGREEPESSKVILKSNSGSVSFNEELIENDESTDSYYFLITGELVQSGTQCIGIERNAKTIWLNSSDIKLAEDFKNTWSEYFSSCYY</sequence>
<organism evidence="2 3">
    <name type="scientific">Marinifilum caeruleilacunae</name>
    <dbReference type="NCBI Taxonomy" id="2499076"/>
    <lineage>
        <taxon>Bacteria</taxon>
        <taxon>Pseudomonadati</taxon>
        <taxon>Bacteroidota</taxon>
        <taxon>Bacteroidia</taxon>
        <taxon>Marinilabiliales</taxon>
        <taxon>Marinifilaceae</taxon>
    </lineage>
</organism>
<proteinExistence type="predicted"/>
<dbReference type="Proteomes" id="UP000732105">
    <property type="component" value="Unassembled WGS sequence"/>
</dbReference>
<feature type="coiled-coil region" evidence="1">
    <location>
        <begin position="863"/>
        <end position="890"/>
    </location>
</feature>
<name>A0ABX1WUX9_9BACT</name>
<accession>A0ABX1WUX9</accession>
<evidence type="ECO:0000313" key="3">
    <source>
        <dbReference type="Proteomes" id="UP000732105"/>
    </source>
</evidence>
<reference evidence="2 3" key="1">
    <citation type="submission" date="2018-12" db="EMBL/GenBank/DDBJ databases">
        <title>Marinifilum JC070 sp. nov., a marine bacterium isolated from Yongle Blue Hole in the South China Sea.</title>
        <authorList>
            <person name="Fu T."/>
        </authorList>
    </citation>
    <scope>NUCLEOTIDE SEQUENCE [LARGE SCALE GENOMIC DNA]</scope>
    <source>
        <strain evidence="2 3">JC070</strain>
    </source>
</reference>
<keyword evidence="3" id="KW-1185">Reference proteome</keyword>
<evidence type="ECO:0000313" key="2">
    <source>
        <dbReference type="EMBL" id="NOU59708.1"/>
    </source>
</evidence>
<keyword evidence="1" id="KW-0175">Coiled coil</keyword>
<comment type="caution">
    <text evidence="2">The sequence shown here is derived from an EMBL/GenBank/DDBJ whole genome shotgun (WGS) entry which is preliminary data.</text>
</comment>
<gene>
    <name evidence="2" type="ORF">ELS83_07740</name>
</gene>
<protein>
    <submittedName>
        <fullName evidence="2">Uncharacterized protein</fullName>
    </submittedName>
</protein>
<dbReference type="RefSeq" id="WP_171594981.1">
    <property type="nucleotide sequence ID" value="NZ_RZNH01000009.1"/>
</dbReference>